<gene>
    <name evidence="1" type="ORF">IPA_02100</name>
</gene>
<accession>A0A977KCK0</accession>
<evidence type="ECO:0000313" key="1">
    <source>
        <dbReference type="EMBL" id="UXD22145.1"/>
    </source>
</evidence>
<dbReference type="EMBL" id="CP006868">
    <property type="protein sequence ID" value="UXD22145.1"/>
    <property type="molecule type" value="Genomic_DNA"/>
</dbReference>
<keyword evidence="2" id="KW-1185">Reference proteome</keyword>
<evidence type="ECO:0000313" key="2">
    <source>
        <dbReference type="Proteomes" id="UP001063698"/>
    </source>
</evidence>
<reference evidence="1" key="1">
    <citation type="submission" date="2013-11" db="EMBL/GenBank/DDBJ databases">
        <title>Comparative genomics of Ignicoccus.</title>
        <authorList>
            <person name="Podar M."/>
        </authorList>
    </citation>
    <scope>NUCLEOTIDE SEQUENCE</scope>
    <source>
        <strain evidence="1">DSM 13166</strain>
    </source>
</reference>
<organism evidence="1 2">
    <name type="scientific">Ignicoccus pacificus DSM 13166</name>
    <dbReference type="NCBI Taxonomy" id="940294"/>
    <lineage>
        <taxon>Archaea</taxon>
        <taxon>Thermoproteota</taxon>
        <taxon>Thermoprotei</taxon>
        <taxon>Desulfurococcales</taxon>
        <taxon>Desulfurococcaceae</taxon>
        <taxon>Ignicoccus</taxon>
    </lineage>
</organism>
<name>A0A977KCK0_9CREN</name>
<sequence length="98" mass="12049">MDLIKFGRRLRVYEIGTLIAELENLLKKKVDISIYDRSPPSLRYEAMKGIRIYVKEINEFVEDYVMSINEWLDFKLAWERMARSYLYHLRELWKERKD</sequence>
<dbReference type="KEGG" id="ipc:IPA_02100"/>
<proteinExistence type="predicted"/>
<dbReference type="Proteomes" id="UP001063698">
    <property type="component" value="Chromosome"/>
</dbReference>
<dbReference type="AlphaFoldDB" id="A0A977KCK0"/>
<protein>
    <submittedName>
        <fullName evidence="1">Uncharacterized protein</fullName>
    </submittedName>
</protein>